<dbReference type="Proteomes" id="UP000289738">
    <property type="component" value="Chromosome A06"/>
</dbReference>
<name>A0A445CUG8_ARAHY</name>
<organism evidence="2 3">
    <name type="scientific">Arachis hypogaea</name>
    <name type="common">Peanut</name>
    <dbReference type="NCBI Taxonomy" id="3818"/>
    <lineage>
        <taxon>Eukaryota</taxon>
        <taxon>Viridiplantae</taxon>
        <taxon>Streptophyta</taxon>
        <taxon>Embryophyta</taxon>
        <taxon>Tracheophyta</taxon>
        <taxon>Spermatophyta</taxon>
        <taxon>Magnoliopsida</taxon>
        <taxon>eudicotyledons</taxon>
        <taxon>Gunneridae</taxon>
        <taxon>Pentapetalae</taxon>
        <taxon>rosids</taxon>
        <taxon>fabids</taxon>
        <taxon>Fabales</taxon>
        <taxon>Fabaceae</taxon>
        <taxon>Papilionoideae</taxon>
        <taxon>50 kb inversion clade</taxon>
        <taxon>dalbergioids sensu lato</taxon>
        <taxon>Dalbergieae</taxon>
        <taxon>Pterocarpus clade</taxon>
        <taxon>Arachis</taxon>
    </lineage>
</organism>
<dbReference type="EMBL" id="SDMP01000006">
    <property type="protein sequence ID" value="RYR54568.1"/>
    <property type="molecule type" value="Genomic_DNA"/>
</dbReference>
<sequence length="67" mass="7446">MGECSNVVGSSNNRRYEESCGRRTTRNSHKRLLERCKCGSQPILKWSGADANLGSMKMVKSNLANID</sequence>
<gene>
    <name evidence="2" type="ORF">Ahy_A06g029876</name>
</gene>
<evidence type="ECO:0000256" key="1">
    <source>
        <dbReference type="SAM" id="MobiDB-lite"/>
    </source>
</evidence>
<protein>
    <submittedName>
        <fullName evidence="2">Uncharacterized protein</fullName>
    </submittedName>
</protein>
<evidence type="ECO:0000313" key="2">
    <source>
        <dbReference type="EMBL" id="RYR54568.1"/>
    </source>
</evidence>
<dbReference type="AlphaFoldDB" id="A0A445CUG8"/>
<comment type="caution">
    <text evidence="2">The sequence shown here is derived from an EMBL/GenBank/DDBJ whole genome shotgun (WGS) entry which is preliminary data.</text>
</comment>
<reference evidence="2 3" key="1">
    <citation type="submission" date="2019-01" db="EMBL/GenBank/DDBJ databases">
        <title>Sequencing of cultivated peanut Arachis hypogaea provides insights into genome evolution and oil improvement.</title>
        <authorList>
            <person name="Chen X."/>
        </authorList>
    </citation>
    <scope>NUCLEOTIDE SEQUENCE [LARGE SCALE GENOMIC DNA]</scope>
    <source>
        <strain evidence="3">cv. Fuhuasheng</strain>
        <tissue evidence="2">Leaves</tissue>
    </source>
</reference>
<proteinExistence type="predicted"/>
<accession>A0A445CUG8</accession>
<keyword evidence="3" id="KW-1185">Reference proteome</keyword>
<evidence type="ECO:0000313" key="3">
    <source>
        <dbReference type="Proteomes" id="UP000289738"/>
    </source>
</evidence>
<feature type="region of interest" description="Disordered" evidence="1">
    <location>
        <begin position="1"/>
        <end position="27"/>
    </location>
</feature>